<dbReference type="Pfam" id="PF13962">
    <property type="entry name" value="PGG"/>
    <property type="match status" value="1"/>
</dbReference>
<evidence type="ECO:0000259" key="9">
    <source>
        <dbReference type="Pfam" id="PF13962"/>
    </source>
</evidence>
<comment type="caution">
    <text evidence="10">The sequence shown here is derived from an EMBL/GenBank/DDBJ whole genome shotgun (WGS) entry which is preliminary data.</text>
</comment>
<reference evidence="10 11" key="1">
    <citation type="journal article" date="2019" name="Sci. Rep.">
        <title>A high-quality genome of Eragrostis curvula grass provides insights into Poaceae evolution and supports new strategies to enhance forage quality.</title>
        <authorList>
            <person name="Carballo J."/>
            <person name="Santos B.A.C.M."/>
            <person name="Zappacosta D."/>
            <person name="Garbus I."/>
            <person name="Selva J.P."/>
            <person name="Gallo C.A."/>
            <person name="Diaz A."/>
            <person name="Albertini E."/>
            <person name="Caccamo M."/>
            <person name="Echenique V."/>
        </authorList>
    </citation>
    <scope>NUCLEOTIDE SEQUENCE [LARGE SCALE GENOMIC DNA]</scope>
    <source>
        <strain evidence="11">cv. Victoria</strain>
        <tissue evidence="10">Leaf</tissue>
    </source>
</reference>
<keyword evidence="6 8" id="KW-0472">Membrane</keyword>
<keyword evidence="2 8" id="KW-0812">Transmembrane</keyword>
<dbReference type="EMBL" id="RWGY01000026">
    <property type="protein sequence ID" value="TVU21470.1"/>
    <property type="molecule type" value="Genomic_DNA"/>
</dbReference>
<evidence type="ECO:0000256" key="2">
    <source>
        <dbReference type="ARBA" id="ARBA00022692"/>
    </source>
</evidence>
<feature type="transmembrane region" description="Helical" evidence="8">
    <location>
        <begin position="580"/>
        <end position="603"/>
    </location>
</feature>
<name>A0A5J9UE55_9POAL</name>
<sequence>MEFGPQQMTLGTDLLPVLTGGDAAGLMQLLSREAWPQADGYVAISVNGASPSLRVGTSCLLSVTSNGNTALHLVASRGHAELAAFICGRAPSLVATRNRCLDTPLHCAAKAGHREVAACLLTTMRSGGAEEMAALRGRNCLGATALYEAVRHGRAGVVALLLTEAPELASLATEDGFSPLYLAVSTDHSANMVRALLRPLRDGTPSLASFSGPEGRTALHIAATINKEMAQEILDWKPQGPMLLTKVDWSGRTPLQFAALYGRFDVVELFLSAHASGEQARIPDNHGLFPVHTGAMVGRTRIIDELIKKCPDYYELVDDQGRNLLHCAIEHNQEKVVRHICQNSSFPMLLNAMDYEGNTPLHLAVKYGFPRIVSLLLQTMTVKIDITNKDGLTAGDLGRRALAPGRWYYFLDPPFVVLRCLHWSRATVTVDGTHALCIYRRPTYSLQNRSKLTEEEASNEAGSLTKTGTIASVLIATVAFAAAFTVPGGFIADDHPNAGTAILARRFAFRAFVVSDTMAFLCSIIATCFFIYGGAKEIPHNHRFWYNVLGSWLVPVGALFMIASFSFGFHLVLGDCNRWFIVFVYTMSQASVVLCFPSIWISWDLGLWKAIWRRAGWRGLVNIHKRPSS</sequence>
<proteinExistence type="predicted"/>
<feature type="non-terminal residue" evidence="10">
    <location>
        <position position="629"/>
    </location>
</feature>
<organism evidence="10 11">
    <name type="scientific">Eragrostis curvula</name>
    <name type="common">weeping love grass</name>
    <dbReference type="NCBI Taxonomy" id="38414"/>
    <lineage>
        <taxon>Eukaryota</taxon>
        <taxon>Viridiplantae</taxon>
        <taxon>Streptophyta</taxon>
        <taxon>Embryophyta</taxon>
        <taxon>Tracheophyta</taxon>
        <taxon>Spermatophyta</taxon>
        <taxon>Magnoliopsida</taxon>
        <taxon>Liliopsida</taxon>
        <taxon>Poales</taxon>
        <taxon>Poaceae</taxon>
        <taxon>PACMAD clade</taxon>
        <taxon>Chloridoideae</taxon>
        <taxon>Eragrostideae</taxon>
        <taxon>Eragrostidinae</taxon>
        <taxon>Eragrostis</taxon>
    </lineage>
</organism>
<dbReference type="InterPro" id="IPR002110">
    <property type="entry name" value="Ankyrin_rpt"/>
</dbReference>
<dbReference type="SMART" id="SM00248">
    <property type="entry name" value="ANK"/>
    <property type="match status" value="9"/>
</dbReference>
<keyword evidence="11" id="KW-1185">Reference proteome</keyword>
<dbReference type="Gene3D" id="1.25.40.20">
    <property type="entry name" value="Ankyrin repeat-containing domain"/>
    <property type="match status" value="1"/>
</dbReference>
<keyword evidence="4 8" id="KW-1133">Transmembrane helix</keyword>
<dbReference type="PROSITE" id="PS50297">
    <property type="entry name" value="ANK_REP_REGION"/>
    <property type="match status" value="2"/>
</dbReference>
<evidence type="ECO:0000256" key="6">
    <source>
        <dbReference type="ARBA" id="ARBA00023136"/>
    </source>
</evidence>
<comment type="subcellular location">
    <subcellularLocation>
        <location evidence="1">Membrane</location>
        <topology evidence="1">Multi-pass membrane protein</topology>
    </subcellularLocation>
</comment>
<dbReference type="Gramene" id="TVU21470">
    <property type="protein sequence ID" value="TVU21470"/>
    <property type="gene ID" value="EJB05_31106"/>
</dbReference>
<feature type="domain" description="PGG" evidence="9">
    <location>
        <begin position="465"/>
        <end position="571"/>
    </location>
</feature>
<dbReference type="InterPro" id="IPR026961">
    <property type="entry name" value="PGG_dom"/>
</dbReference>
<evidence type="ECO:0000313" key="10">
    <source>
        <dbReference type="EMBL" id="TVU21470.1"/>
    </source>
</evidence>
<accession>A0A5J9UE55</accession>
<keyword evidence="5 7" id="KW-0040">ANK repeat</keyword>
<evidence type="ECO:0000256" key="3">
    <source>
        <dbReference type="ARBA" id="ARBA00022737"/>
    </source>
</evidence>
<feature type="transmembrane region" description="Helical" evidence="8">
    <location>
        <begin position="470"/>
        <end position="491"/>
    </location>
</feature>
<gene>
    <name evidence="10" type="ORF">EJB05_31106</name>
</gene>
<dbReference type="PROSITE" id="PS50088">
    <property type="entry name" value="ANK_REPEAT"/>
    <property type="match status" value="2"/>
</dbReference>
<dbReference type="GO" id="GO:0005886">
    <property type="term" value="C:plasma membrane"/>
    <property type="evidence" value="ECO:0007669"/>
    <property type="project" value="TreeGrafter"/>
</dbReference>
<feature type="non-terminal residue" evidence="10">
    <location>
        <position position="1"/>
    </location>
</feature>
<dbReference type="SUPFAM" id="SSF48403">
    <property type="entry name" value="Ankyrin repeat"/>
    <property type="match status" value="1"/>
</dbReference>
<evidence type="ECO:0000256" key="4">
    <source>
        <dbReference type="ARBA" id="ARBA00022989"/>
    </source>
</evidence>
<dbReference type="PANTHER" id="PTHR24186:SF50">
    <property type="entry name" value="ANKYRIN REPEAT-CONTAINING PROTEIN ITN1-LIKE ISOFORM X1"/>
    <property type="match status" value="1"/>
</dbReference>
<dbReference type="PANTHER" id="PTHR24186">
    <property type="entry name" value="PROTEIN PHOSPHATASE 1 REGULATORY SUBUNIT"/>
    <property type="match status" value="1"/>
</dbReference>
<dbReference type="OrthoDB" id="681442at2759"/>
<evidence type="ECO:0000256" key="5">
    <source>
        <dbReference type="ARBA" id="ARBA00023043"/>
    </source>
</evidence>
<feature type="repeat" description="ANK" evidence="7">
    <location>
        <begin position="250"/>
        <end position="276"/>
    </location>
</feature>
<feature type="transmembrane region" description="Helical" evidence="8">
    <location>
        <begin position="511"/>
        <end position="532"/>
    </location>
</feature>
<dbReference type="InterPro" id="IPR036770">
    <property type="entry name" value="Ankyrin_rpt-contain_sf"/>
</dbReference>
<evidence type="ECO:0000313" key="11">
    <source>
        <dbReference type="Proteomes" id="UP000324897"/>
    </source>
</evidence>
<keyword evidence="3" id="KW-0677">Repeat</keyword>
<evidence type="ECO:0000256" key="8">
    <source>
        <dbReference type="SAM" id="Phobius"/>
    </source>
</evidence>
<dbReference type="Pfam" id="PF12796">
    <property type="entry name" value="Ank_2"/>
    <property type="match status" value="3"/>
</dbReference>
<evidence type="ECO:0000256" key="1">
    <source>
        <dbReference type="ARBA" id="ARBA00004141"/>
    </source>
</evidence>
<dbReference type="AlphaFoldDB" id="A0A5J9UE55"/>
<protein>
    <recommendedName>
        <fullName evidence="9">PGG domain-containing protein</fullName>
    </recommendedName>
</protein>
<evidence type="ECO:0000256" key="7">
    <source>
        <dbReference type="PROSITE-ProRule" id="PRU00023"/>
    </source>
</evidence>
<feature type="transmembrane region" description="Helical" evidence="8">
    <location>
        <begin position="552"/>
        <end position="573"/>
    </location>
</feature>
<dbReference type="Proteomes" id="UP000324897">
    <property type="component" value="Unassembled WGS sequence"/>
</dbReference>
<feature type="repeat" description="ANK" evidence="7">
    <location>
        <begin position="356"/>
        <end position="378"/>
    </location>
</feature>